<organism evidence="2 3">
    <name type="scientific">Planotetraspora kaengkrachanensis</name>
    <dbReference type="NCBI Taxonomy" id="575193"/>
    <lineage>
        <taxon>Bacteria</taxon>
        <taxon>Bacillati</taxon>
        <taxon>Actinomycetota</taxon>
        <taxon>Actinomycetes</taxon>
        <taxon>Streptosporangiales</taxon>
        <taxon>Streptosporangiaceae</taxon>
        <taxon>Planotetraspora</taxon>
    </lineage>
</organism>
<accession>A0A8J3PVV3</accession>
<dbReference type="Proteomes" id="UP000630097">
    <property type="component" value="Unassembled WGS sequence"/>
</dbReference>
<dbReference type="AlphaFoldDB" id="A0A8J3PVV3"/>
<dbReference type="RefSeq" id="WP_203885255.1">
    <property type="nucleotide sequence ID" value="NZ_BAABHH010000008.1"/>
</dbReference>
<proteinExistence type="predicted"/>
<keyword evidence="3" id="KW-1185">Reference proteome</keyword>
<comment type="caution">
    <text evidence="2">The sequence shown here is derived from an EMBL/GenBank/DDBJ whole genome shotgun (WGS) entry which is preliminary data.</text>
</comment>
<sequence>MSSSTLGPDWTTASRCGSSNCVEVAAFAQGTISMRDNKQKNSPVLEFSREEWRAFIAAVKTGDFERGQS</sequence>
<evidence type="ECO:0000313" key="3">
    <source>
        <dbReference type="Proteomes" id="UP000630097"/>
    </source>
</evidence>
<dbReference type="EMBL" id="BONV01000025">
    <property type="protein sequence ID" value="GIG81903.1"/>
    <property type="molecule type" value="Genomic_DNA"/>
</dbReference>
<protein>
    <submittedName>
        <fullName evidence="2">Transcriptional regulator</fullName>
    </submittedName>
</protein>
<dbReference type="InterPro" id="IPR007278">
    <property type="entry name" value="DUF397"/>
</dbReference>
<name>A0A8J3PVV3_9ACTN</name>
<feature type="domain" description="DUF397" evidence="1">
    <location>
        <begin position="9"/>
        <end position="60"/>
    </location>
</feature>
<reference evidence="2 3" key="1">
    <citation type="submission" date="2021-01" db="EMBL/GenBank/DDBJ databases">
        <title>Whole genome shotgun sequence of Planotetraspora kaengkrachanensis NBRC 104272.</title>
        <authorList>
            <person name="Komaki H."/>
            <person name="Tamura T."/>
        </authorList>
    </citation>
    <scope>NUCLEOTIDE SEQUENCE [LARGE SCALE GENOMIC DNA]</scope>
    <source>
        <strain evidence="2 3">NBRC 104272</strain>
    </source>
</reference>
<gene>
    <name evidence="2" type="ORF">Pka01_50300</name>
</gene>
<dbReference type="Pfam" id="PF04149">
    <property type="entry name" value="DUF397"/>
    <property type="match status" value="1"/>
</dbReference>
<evidence type="ECO:0000313" key="2">
    <source>
        <dbReference type="EMBL" id="GIG81903.1"/>
    </source>
</evidence>
<evidence type="ECO:0000259" key="1">
    <source>
        <dbReference type="Pfam" id="PF04149"/>
    </source>
</evidence>